<dbReference type="Gene3D" id="1.25.40.10">
    <property type="entry name" value="Tetratricopeptide repeat domain"/>
    <property type="match status" value="1"/>
</dbReference>
<gene>
    <name evidence="3" type="ORF">BLW93_01580</name>
</gene>
<organism evidence="3 4">
    <name type="scientific">Desulfurobacterium indicum</name>
    <dbReference type="NCBI Taxonomy" id="1914305"/>
    <lineage>
        <taxon>Bacteria</taxon>
        <taxon>Pseudomonadati</taxon>
        <taxon>Aquificota</taxon>
        <taxon>Aquificia</taxon>
        <taxon>Desulfurobacteriales</taxon>
        <taxon>Desulfurobacteriaceae</taxon>
        <taxon>Desulfurobacterium</taxon>
    </lineage>
</organism>
<dbReference type="OrthoDB" id="8297at2"/>
<evidence type="ECO:0000256" key="1">
    <source>
        <dbReference type="SAM" id="SignalP"/>
    </source>
</evidence>
<dbReference type="RefSeq" id="WP_076712366.1">
    <property type="nucleotide sequence ID" value="NZ_MOEN01000003.1"/>
</dbReference>
<dbReference type="EMBL" id="MOEN01000003">
    <property type="protein sequence ID" value="OMH41209.1"/>
    <property type="molecule type" value="Genomic_DNA"/>
</dbReference>
<dbReference type="Pfam" id="PF05036">
    <property type="entry name" value="SPOR"/>
    <property type="match status" value="1"/>
</dbReference>
<evidence type="ECO:0000313" key="3">
    <source>
        <dbReference type="EMBL" id="OMH41209.1"/>
    </source>
</evidence>
<dbReference type="SUPFAM" id="SSF110997">
    <property type="entry name" value="Sporulation related repeat"/>
    <property type="match status" value="1"/>
</dbReference>
<name>A0A1R1MN80_9BACT</name>
<comment type="caution">
    <text evidence="3">The sequence shown here is derived from an EMBL/GenBank/DDBJ whole genome shotgun (WGS) entry which is preliminary data.</text>
</comment>
<dbReference type="PROSITE" id="PS51724">
    <property type="entry name" value="SPOR"/>
    <property type="match status" value="1"/>
</dbReference>
<dbReference type="STRING" id="1914305.BLW93_01580"/>
<dbReference type="InterPro" id="IPR007730">
    <property type="entry name" value="SPOR-like_dom"/>
</dbReference>
<protein>
    <recommendedName>
        <fullName evidence="2">SPOR domain-containing protein</fullName>
    </recommendedName>
</protein>
<dbReference type="Proteomes" id="UP000187408">
    <property type="component" value="Unassembled WGS sequence"/>
</dbReference>
<feature type="domain" description="SPOR" evidence="2">
    <location>
        <begin position="111"/>
        <end position="188"/>
    </location>
</feature>
<dbReference type="Pfam" id="PF13429">
    <property type="entry name" value="TPR_15"/>
    <property type="match status" value="1"/>
</dbReference>
<reference evidence="3 4" key="1">
    <citation type="submission" date="2016-10" db="EMBL/GenBank/DDBJ databases">
        <title>Genome sequence of a sulfur-reducing bacterium Desulfurobacterium indicum K6013.</title>
        <authorList>
            <person name="Cao J."/>
            <person name="Shao Z."/>
            <person name="Alain K."/>
            <person name="Jebbar M."/>
        </authorList>
    </citation>
    <scope>NUCLEOTIDE SEQUENCE [LARGE SCALE GENOMIC DNA]</scope>
    <source>
        <strain evidence="3 4">K6013</strain>
    </source>
</reference>
<feature type="signal peptide" evidence="1">
    <location>
        <begin position="1"/>
        <end position="22"/>
    </location>
</feature>
<dbReference type="GO" id="GO:0042834">
    <property type="term" value="F:peptidoglycan binding"/>
    <property type="evidence" value="ECO:0007669"/>
    <property type="project" value="InterPro"/>
</dbReference>
<evidence type="ECO:0000313" key="4">
    <source>
        <dbReference type="Proteomes" id="UP000187408"/>
    </source>
</evidence>
<dbReference type="Gene3D" id="3.30.70.1070">
    <property type="entry name" value="Sporulation related repeat"/>
    <property type="match status" value="1"/>
</dbReference>
<dbReference type="AlphaFoldDB" id="A0A1R1MN80"/>
<feature type="chain" id="PRO_5013158996" description="SPOR domain-containing protein" evidence="1">
    <location>
        <begin position="23"/>
        <end position="1091"/>
    </location>
</feature>
<dbReference type="InterPro" id="IPR057306">
    <property type="entry name" value="B-barrel_PelB_C"/>
</dbReference>
<keyword evidence="1" id="KW-0732">Signal</keyword>
<dbReference type="InterPro" id="IPR011990">
    <property type="entry name" value="TPR-like_helical_dom_sf"/>
</dbReference>
<dbReference type="SUPFAM" id="SSF48452">
    <property type="entry name" value="TPR-like"/>
    <property type="match status" value="1"/>
</dbReference>
<dbReference type="Pfam" id="PF24604">
    <property type="entry name" value="B-barrel_PelB_C"/>
    <property type="match status" value="1"/>
</dbReference>
<dbReference type="InterPro" id="IPR036680">
    <property type="entry name" value="SPOR-like_sf"/>
</dbReference>
<keyword evidence="4" id="KW-1185">Reference proteome</keyword>
<accession>A0A1R1MN80</accession>
<proteinExistence type="predicted"/>
<sequence>MKKIKTFWLYACCILAPSVAFAGNNVYSWQLGTFKNRIQAEKFLENLPEALKKKSFIYTTDSGKITVRFDISKTVKKLKHEKKLLEKYGISGAFIAPMDLNKLKKPSLKKEKRSIYYSIQLGTFQTFKQAADFLNKLPQNIKKEAFIYQTDKGLYTVRLGVSESIKQLKNLSKKLPLLGIKNFFFVPTSIKKIETKTHIRKTKKINNREEILKTSLYIFLGNNNLKKAYKVAKRGTELFPNHKFWWEWLAKISLWLDNQPEALQAYKKLYFDFNEENVFHKTYSLALTLGDDEVAKQLIEEEIKKGHKILFYKDLIAFFQKMGDINEGIKLAEKIYGNNPQLIREAALIYWFYGEKEKALKELQKLKTLGKYNYNDALIEAKIYISDRNFNKALKVLKNNAASVPKNFTDYWQLMGNLAWALGDYETAARSSEVLVNTGKGQDFDYSRIVLFYASKNPEKAMNYALEGYKKTGIEDFMIDFLSLASKLKKWQLIVNTIDSLPEAERKQLLSENYPLSVYVLALSNTGKVEKAKKLMEIELQKRNNKELIEQYIYFLMDNQDIKDLKKAIFTYKKYAKLNPYPFIAAYLYLQNGKEALKLIRKIKIPPSDFSLILTKADILELYGKSEEAEAIRFRLFKKMRKFIKKQGIFKDPDALVSYLRVAMYYEPPEKFEKELQLSQKFLPEKVYKELYYSFLIKSGQTGKVNYVVTRHREEVSKWLQLNLALYKDDRYKMMDLTSNYGPILPIRDRVTALTLEGKPGNALNTAFNELENNPYDEELYKQLRDLNTEYRNYGAVSETFEDRSGLYDMKTILSFKYGRKGNGIYFGIDQSNIKFLNKNDYKDVYDRYVTNLYIEKIFSPESIKFRINIIKNKGLNSGITLSYKTLLHHRTEAKIKVSSATAADESVYLISAGYKRNISISVSYPFLNSLTITSNIEWNKYFSSDREQLGTGINLYEELLYKLRSGYPDFTFKTYMLKTIYSEKNHVNTDVDDMTYYPPADAIPESSFETGIGFEFGYENMYNYVRVWRPFFNINIGYNTVYGWGLSTGGGIGGMLVGKDNLNLGFSYSINPSATGEKILTIQVNYKKWF</sequence>
<evidence type="ECO:0000259" key="2">
    <source>
        <dbReference type="PROSITE" id="PS51724"/>
    </source>
</evidence>